<dbReference type="RefSeq" id="WP_219966350.1">
    <property type="nucleotide sequence ID" value="NZ_JAGFNZ010000007.1"/>
</dbReference>
<dbReference type="EMBL" id="JAGFNZ010000007">
    <property type="protein sequence ID" value="MBW7573937.1"/>
    <property type="molecule type" value="Genomic_DNA"/>
</dbReference>
<dbReference type="Proteomes" id="UP000719942">
    <property type="component" value="Unassembled WGS sequence"/>
</dbReference>
<evidence type="ECO:0000313" key="3">
    <source>
        <dbReference type="Proteomes" id="UP000719942"/>
    </source>
</evidence>
<dbReference type="PANTHER" id="PTHR31087">
    <property type="match status" value="1"/>
</dbReference>
<dbReference type="SUPFAM" id="SSF54518">
    <property type="entry name" value="Tubby C-terminal domain-like"/>
    <property type="match status" value="1"/>
</dbReference>
<gene>
    <name evidence="2" type="ORF">J5W02_14070</name>
</gene>
<sequence length="160" mass="18849">MNLYIKQKIFSLRDKYNVYDELGDPVYAVEGELFTWGAKIHLCDLMGNELYYIQQKLFKFLPEYEIYTGNQFCARIKKEFTFFTPRLNVQSSYGDFEITGSFMEMDFIIQRNGQVFGEIHKKWLSWADTYCLTVTNPEDAAFFTSLVIAIDNCMHNESNK</sequence>
<dbReference type="InterPro" id="IPR007612">
    <property type="entry name" value="LOR"/>
</dbReference>
<comment type="similarity">
    <text evidence="1">Belongs to the LOR family.</text>
</comment>
<keyword evidence="3" id="KW-1185">Reference proteome</keyword>
<comment type="caution">
    <text evidence="2">The sequence shown here is derived from an EMBL/GenBank/DDBJ whole genome shotgun (WGS) entry which is preliminary data.</text>
</comment>
<protein>
    <submittedName>
        <fullName evidence="2">LURP-one-related family protein</fullName>
    </submittedName>
</protein>
<dbReference type="Gene3D" id="2.40.160.200">
    <property type="entry name" value="LURP1-related"/>
    <property type="match status" value="1"/>
</dbReference>
<evidence type="ECO:0000313" key="2">
    <source>
        <dbReference type="EMBL" id="MBW7573937.1"/>
    </source>
</evidence>
<evidence type="ECO:0000256" key="1">
    <source>
        <dbReference type="ARBA" id="ARBA00005437"/>
    </source>
</evidence>
<reference evidence="2 3" key="1">
    <citation type="submission" date="2021-03" db="EMBL/GenBank/DDBJ databases">
        <title>Caproiciproducens sp. nov. isolated from feces of cow.</title>
        <authorList>
            <person name="Choi J.-Y."/>
        </authorList>
    </citation>
    <scope>NUCLEOTIDE SEQUENCE [LARGE SCALE GENOMIC DNA]</scope>
    <source>
        <strain evidence="2 3">AGMB10547</strain>
    </source>
</reference>
<dbReference type="InterPro" id="IPR038595">
    <property type="entry name" value="LOR_sf"/>
</dbReference>
<accession>A0ABS7DRL8</accession>
<organism evidence="2 3">
    <name type="scientific">Caproiciproducens faecalis</name>
    <dbReference type="NCBI Taxonomy" id="2820301"/>
    <lineage>
        <taxon>Bacteria</taxon>
        <taxon>Bacillati</taxon>
        <taxon>Bacillota</taxon>
        <taxon>Clostridia</taxon>
        <taxon>Eubacteriales</taxon>
        <taxon>Acutalibacteraceae</taxon>
        <taxon>Caproiciproducens</taxon>
    </lineage>
</organism>
<name>A0ABS7DRL8_9FIRM</name>
<dbReference type="Pfam" id="PF04525">
    <property type="entry name" value="LOR"/>
    <property type="match status" value="1"/>
</dbReference>
<dbReference type="InterPro" id="IPR025659">
    <property type="entry name" value="Tubby-like_C"/>
</dbReference>
<proteinExistence type="inferred from homology"/>
<dbReference type="PANTHER" id="PTHR31087:SF161">
    <property type="entry name" value="TUBBY C 2 FAMILY PROTEIN"/>
    <property type="match status" value="1"/>
</dbReference>